<dbReference type="PANTHER" id="PTHR21879">
    <property type="entry name" value="FI03362P-RELATED-RELATED"/>
    <property type="match status" value="1"/>
</dbReference>
<dbReference type="PANTHER" id="PTHR21879:SF14">
    <property type="entry name" value="OSIRIS 8"/>
    <property type="match status" value="1"/>
</dbReference>
<dbReference type="InterPro" id="IPR012464">
    <property type="entry name" value="DUF1676"/>
</dbReference>
<dbReference type="Pfam" id="PF07898">
    <property type="entry name" value="DUF1676"/>
    <property type="match status" value="1"/>
</dbReference>
<feature type="region of interest" description="Disordered" evidence="1">
    <location>
        <begin position="222"/>
        <end position="241"/>
    </location>
</feature>
<evidence type="ECO:0000256" key="2">
    <source>
        <dbReference type="SAM" id="SignalP"/>
    </source>
</evidence>
<reference evidence="3" key="1">
    <citation type="journal article" date="2020" name="J Insects Food Feed">
        <title>The yellow mealworm (Tenebrio molitor) genome: a resource for the emerging insects as food and feed industry.</title>
        <authorList>
            <person name="Eriksson T."/>
            <person name="Andere A."/>
            <person name="Kelstrup H."/>
            <person name="Emery V."/>
            <person name="Picard C."/>
        </authorList>
    </citation>
    <scope>NUCLEOTIDE SEQUENCE</scope>
    <source>
        <strain evidence="3">Stoneville</strain>
        <tissue evidence="3">Whole head</tissue>
    </source>
</reference>
<dbReference type="Proteomes" id="UP000719412">
    <property type="component" value="Unassembled WGS sequence"/>
</dbReference>
<proteinExistence type="predicted"/>
<sequence>MILSTVVLAVLSLTTANRTETTLKLFKNLYTQCATKTETLKCLKIQGLKVLDRALHSNAITIVDGITLVGDSRQSRHLKPLNQTKLEKLSSEEIDHLMVGTTARFLDSHKVQIKVPRLVEEARKKRKGGGSAALLWALAIKGSFLAMAYKGIAVMSGTSLIVGKIALLLSAILGLKNLVSSGHEKTTIEIVKVPKYSESHTHSGSYEDESYFHDDHFRHSHHQRSFDSGEAFGRRIGHKRV</sequence>
<keyword evidence="4" id="KW-1185">Reference proteome</keyword>
<feature type="chain" id="PRO_5035192154" description="Osiris 11" evidence="2">
    <location>
        <begin position="17"/>
        <end position="241"/>
    </location>
</feature>
<comment type="caution">
    <text evidence="3">The sequence shown here is derived from an EMBL/GenBank/DDBJ whole genome shotgun (WGS) entry which is preliminary data.</text>
</comment>
<dbReference type="AlphaFoldDB" id="A0A8J6HE17"/>
<evidence type="ECO:0008006" key="5">
    <source>
        <dbReference type="Google" id="ProtNLM"/>
    </source>
</evidence>
<dbReference type="EMBL" id="JABDTM020025857">
    <property type="protein sequence ID" value="KAH0812682.1"/>
    <property type="molecule type" value="Genomic_DNA"/>
</dbReference>
<evidence type="ECO:0000313" key="3">
    <source>
        <dbReference type="EMBL" id="KAH0812682.1"/>
    </source>
</evidence>
<protein>
    <recommendedName>
        <fullName evidence="5">Osiris 11</fullName>
    </recommendedName>
</protein>
<organism evidence="3 4">
    <name type="scientific">Tenebrio molitor</name>
    <name type="common">Yellow mealworm beetle</name>
    <dbReference type="NCBI Taxonomy" id="7067"/>
    <lineage>
        <taxon>Eukaryota</taxon>
        <taxon>Metazoa</taxon>
        <taxon>Ecdysozoa</taxon>
        <taxon>Arthropoda</taxon>
        <taxon>Hexapoda</taxon>
        <taxon>Insecta</taxon>
        <taxon>Pterygota</taxon>
        <taxon>Neoptera</taxon>
        <taxon>Endopterygota</taxon>
        <taxon>Coleoptera</taxon>
        <taxon>Polyphaga</taxon>
        <taxon>Cucujiformia</taxon>
        <taxon>Tenebrionidae</taxon>
        <taxon>Tenebrio</taxon>
    </lineage>
</organism>
<reference evidence="3" key="2">
    <citation type="submission" date="2021-08" db="EMBL/GenBank/DDBJ databases">
        <authorList>
            <person name="Eriksson T."/>
        </authorList>
    </citation>
    <scope>NUCLEOTIDE SEQUENCE</scope>
    <source>
        <strain evidence="3">Stoneville</strain>
        <tissue evidence="3">Whole head</tissue>
    </source>
</reference>
<dbReference type="GO" id="GO:0016020">
    <property type="term" value="C:membrane"/>
    <property type="evidence" value="ECO:0007669"/>
    <property type="project" value="TreeGrafter"/>
</dbReference>
<name>A0A8J6HE17_TENMO</name>
<keyword evidence="2" id="KW-0732">Signal</keyword>
<feature type="signal peptide" evidence="2">
    <location>
        <begin position="1"/>
        <end position="16"/>
    </location>
</feature>
<evidence type="ECO:0000313" key="4">
    <source>
        <dbReference type="Proteomes" id="UP000719412"/>
    </source>
</evidence>
<gene>
    <name evidence="3" type="ORF">GEV33_010109</name>
</gene>
<evidence type="ECO:0000256" key="1">
    <source>
        <dbReference type="SAM" id="MobiDB-lite"/>
    </source>
</evidence>
<accession>A0A8J6HE17</accession>